<reference evidence="3" key="1">
    <citation type="journal article" date="2019" name="Int. J. Syst. Evol. Microbiol.">
        <title>The Global Catalogue of Microorganisms (GCM) 10K type strain sequencing project: providing services to taxonomists for standard genome sequencing and annotation.</title>
        <authorList>
            <consortium name="The Broad Institute Genomics Platform"/>
            <consortium name="The Broad Institute Genome Sequencing Center for Infectious Disease"/>
            <person name="Wu L."/>
            <person name="Ma J."/>
        </authorList>
    </citation>
    <scope>NUCLEOTIDE SEQUENCE [LARGE SCALE GENOMIC DNA]</scope>
    <source>
        <strain evidence="3">CCM 8702</strain>
    </source>
</reference>
<protein>
    <recommendedName>
        <fullName evidence="1">Zinc finger CGNR domain-containing protein</fullName>
    </recommendedName>
</protein>
<sequence length="179" mass="20894">MSGRILAIEVINSMWHDHLGTRSEDRLDVPVWRESFFRDWNTPVLQPDLEQLVQLKRLRSLLREMSDLQAAGEAIADEQLEALNGWFARARRRKELTRIGGEYAWTDKPAEENWDAFLSEVALSFASLLAEGRIKRVKTCRNSVCKWVFYDDTKNGKRQWCSSDICGNVARVRRHRDKD</sequence>
<gene>
    <name evidence="2" type="ORF">GCM10007362_17410</name>
</gene>
<dbReference type="InterPro" id="IPR010852">
    <property type="entry name" value="ABATE"/>
</dbReference>
<organism evidence="2 3">
    <name type="scientific">Saccharibacillus endophyticus</name>
    <dbReference type="NCBI Taxonomy" id="2060666"/>
    <lineage>
        <taxon>Bacteria</taxon>
        <taxon>Bacillati</taxon>
        <taxon>Bacillota</taxon>
        <taxon>Bacilli</taxon>
        <taxon>Bacillales</taxon>
        <taxon>Paenibacillaceae</taxon>
        <taxon>Saccharibacillus</taxon>
    </lineage>
</organism>
<evidence type="ECO:0000313" key="2">
    <source>
        <dbReference type="EMBL" id="GGH75914.1"/>
    </source>
</evidence>
<dbReference type="RefSeq" id="WP_172242328.1">
    <property type="nucleotide sequence ID" value="NZ_BMDD01000002.1"/>
</dbReference>
<comment type="caution">
    <text evidence="2">The sequence shown here is derived from an EMBL/GenBank/DDBJ whole genome shotgun (WGS) entry which is preliminary data.</text>
</comment>
<feature type="domain" description="Zinc finger CGNR" evidence="1">
    <location>
        <begin position="136"/>
        <end position="178"/>
    </location>
</feature>
<dbReference type="PANTHER" id="PTHR35525">
    <property type="entry name" value="BLL6575 PROTEIN"/>
    <property type="match status" value="1"/>
</dbReference>
<dbReference type="InterPro" id="IPR023286">
    <property type="entry name" value="ABATE_dom_sf"/>
</dbReference>
<dbReference type="Proteomes" id="UP000605427">
    <property type="component" value="Unassembled WGS sequence"/>
</dbReference>
<dbReference type="Pfam" id="PF07336">
    <property type="entry name" value="ABATE"/>
    <property type="match status" value="1"/>
</dbReference>
<proteinExistence type="predicted"/>
<dbReference type="Gene3D" id="1.10.3300.10">
    <property type="entry name" value="Jann2411-like domain"/>
    <property type="match status" value="1"/>
</dbReference>
<dbReference type="SUPFAM" id="SSF160904">
    <property type="entry name" value="Jann2411-like"/>
    <property type="match status" value="1"/>
</dbReference>
<keyword evidence="3" id="KW-1185">Reference proteome</keyword>
<dbReference type="EMBL" id="BMDD01000002">
    <property type="protein sequence ID" value="GGH75914.1"/>
    <property type="molecule type" value="Genomic_DNA"/>
</dbReference>
<dbReference type="PANTHER" id="PTHR35525:SF3">
    <property type="entry name" value="BLL6575 PROTEIN"/>
    <property type="match status" value="1"/>
</dbReference>
<dbReference type="Pfam" id="PF11706">
    <property type="entry name" value="zf-CGNR"/>
    <property type="match status" value="1"/>
</dbReference>
<evidence type="ECO:0000259" key="1">
    <source>
        <dbReference type="Pfam" id="PF11706"/>
    </source>
</evidence>
<name>A0ABQ1ZTZ8_9BACL</name>
<dbReference type="InterPro" id="IPR021005">
    <property type="entry name" value="Znf_CGNR"/>
</dbReference>
<accession>A0ABQ1ZTZ8</accession>
<evidence type="ECO:0000313" key="3">
    <source>
        <dbReference type="Proteomes" id="UP000605427"/>
    </source>
</evidence>